<proteinExistence type="predicted"/>
<evidence type="ECO:0008006" key="5">
    <source>
        <dbReference type="Google" id="ProtNLM"/>
    </source>
</evidence>
<reference evidence="3 4" key="1">
    <citation type="journal article" date="2016" name="Nat. Commun.">
        <title>Thousands of microbial genomes shed light on interconnected biogeochemical processes in an aquifer system.</title>
        <authorList>
            <person name="Anantharaman K."/>
            <person name="Brown C.T."/>
            <person name="Hug L.A."/>
            <person name="Sharon I."/>
            <person name="Castelle C.J."/>
            <person name="Probst A.J."/>
            <person name="Thomas B.C."/>
            <person name="Singh A."/>
            <person name="Wilkins M.J."/>
            <person name="Karaoz U."/>
            <person name="Brodie E.L."/>
            <person name="Williams K.H."/>
            <person name="Hubbard S.S."/>
            <person name="Banfield J.F."/>
        </authorList>
    </citation>
    <scope>NUCLEOTIDE SEQUENCE [LARGE SCALE GENOMIC DNA]</scope>
</reference>
<evidence type="ECO:0000256" key="2">
    <source>
        <dbReference type="SAM" id="SignalP"/>
    </source>
</evidence>
<dbReference type="EMBL" id="MFPX01000004">
    <property type="protein sequence ID" value="OGH67346.1"/>
    <property type="molecule type" value="Genomic_DNA"/>
</dbReference>
<feature type="signal peptide" evidence="2">
    <location>
        <begin position="1"/>
        <end position="27"/>
    </location>
</feature>
<evidence type="ECO:0000256" key="1">
    <source>
        <dbReference type="SAM" id="MobiDB-lite"/>
    </source>
</evidence>
<organism evidence="3 4">
    <name type="scientific">Candidatus Magasanikbacteria bacterium RIFCSPHIGHO2_02_FULL_41_13</name>
    <dbReference type="NCBI Taxonomy" id="1798676"/>
    <lineage>
        <taxon>Bacteria</taxon>
        <taxon>Candidatus Magasanikiibacteriota</taxon>
    </lineage>
</organism>
<dbReference type="STRING" id="1798676.A3B90_00630"/>
<accession>A0A1F6M6V5</accession>
<name>A0A1F6M6V5_9BACT</name>
<evidence type="ECO:0000313" key="4">
    <source>
        <dbReference type="Proteomes" id="UP000178742"/>
    </source>
</evidence>
<keyword evidence="2" id="KW-0732">Signal</keyword>
<dbReference type="AlphaFoldDB" id="A0A1F6M6V5"/>
<feature type="region of interest" description="Disordered" evidence="1">
    <location>
        <begin position="335"/>
        <end position="366"/>
    </location>
</feature>
<feature type="chain" id="PRO_5009525574" description="EF-hand domain-containing protein" evidence="2">
    <location>
        <begin position="28"/>
        <end position="499"/>
    </location>
</feature>
<dbReference type="Proteomes" id="UP000178742">
    <property type="component" value="Unassembled WGS sequence"/>
</dbReference>
<gene>
    <name evidence="3" type="ORF">A3B90_00630</name>
</gene>
<sequence length="499" mass="56919">MRKNQTFVWVLALFAFSLFLLAGSVWAATIAPLSVNDGHTRTSIRRVTLKIHAPKDFRLMKISNDEKFTDRSWEKVVQQKTWFLDYGSGSKKIYIKFRDSRGKESSVSHVNIYLTPPATFKSDFEINDGDETANTRSVELHFKLSSGIEKIQISNNSNFSDAESFTPEENLNWTLTSGTGKKTVFVKFIDVSNKIHTLSHSIDYTEPARYIPEESVIKGQSETLYYLGLDGKMHPFLDLATYHSWYKDFSKIVYVSDAKIQEYSIGSAVCLRAGTWLVKFSHSPRVYAVEPGCRLRPLRSETEAFIFYGDTWQRRIIELSDIQRNFYRVSDITPYEDSEDRDQDGVPTDMEDFYSSSDNRADTDRDGVSDYEEIYAWFSDPLKKDTNSNGVSDSQEVRKGLSPVSSQILTTLPEGSYTLPVGTLFQARGANKSSWYYQYAPDYAGSISESTFKSYNAPTTFISRTPFAFVLPRRSSFSSTDLKIHFTPNMYHGSVLRPL</sequence>
<comment type="caution">
    <text evidence="3">The sequence shown here is derived from an EMBL/GenBank/DDBJ whole genome shotgun (WGS) entry which is preliminary data.</text>
</comment>
<protein>
    <recommendedName>
        <fullName evidence="5">EF-hand domain-containing protein</fullName>
    </recommendedName>
</protein>
<evidence type="ECO:0000313" key="3">
    <source>
        <dbReference type="EMBL" id="OGH67346.1"/>
    </source>
</evidence>